<evidence type="ECO:0000256" key="1">
    <source>
        <dbReference type="ARBA" id="ARBA00022737"/>
    </source>
</evidence>
<name>A0A067D6R5_CITSI</name>
<evidence type="ECO:0000313" key="6">
    <source>
        <dbReference type="Proteomes" id="UP000027120"/>
    </source>
</evidence>
<feature type="non-terminal residue" evidence="5">
    <location>
        <position position="109"/>
    </location>
</feature>
<dbReference type="GO" id="GO:0006952">
    <property type="term" value="P:defense response"/>
    <property type="evidence" value="ECO:0007669"/>
    <property type="project" value="UniProtKB-KW"/>
</dbReference>
<keyword evidence="2" id="KW-0547">Nucleotide-binding</keyword>
<accession>A0A067D6R5</accession>
<gene>
    <name evidence="5" type="ORF">CISIN_1g0390721mg</name>
</gene>
<dbReference type="STRING" id="2711.A0A067D6R5"/>
<reference evidence="5 6" key="1">
    <citation type="submission" date="2014-04" db="EMBL/GenBank/DDBJ databases">
        <authorList>
            <consortium name="International Citrus Genome Consortium"/>
            <person name="Gmitter F."/>
            <person name="Chen C."/>
            <person name="Farmerie W."/>
            <person name="Harkins T."/>
            <person name="Desany B."/>
            <person name="Mohiuddin M."/>
            <person name="Kodira C."/>
            <person name="Borodovsky M."/>
            <person name="Lomsadze A."/>
            <person name="Burns P."/>
            <person name="Jenkins J."/>
            <person name="Prochnik S."/>
            <person name="Shu S."/>
            <person name="Chapman J."/>
            <person name="Pitluck S."/>
            <person name="Schmutz J."/>
            <person name="Rokhsar D."/>
        </authorList>
    </citation>
    <scope>NUCLEOTIDE SEQUENCE</scope>
</reference>
<feature type="domain" description="Disease resistance N-terminal" evidence="4">
    <location>
        <begin position="5"/>
        <end position="91"/>
    </location>
</feature>
<protein>
    <recommendedName>
        <fullName evidence="4">Disease resistance N-terminal domain-containing protein</fullName>
    </recommendedName>
</protein>
<evidence type="ECO:0000313" key="5">
    <source>
        <dbReference type="EMBL" id="KDO38528.1"/>
    </source>
</evidence>
<dbReference type="Proteomes" id="UP000027120">
    <property type="component" value="Unassembled WGS sequence"/>
</dbReference>
<keyword evidence="6" id="KW-1185">Reference proteome</keyword>
<dbReference type="AlphaFoldDB" id="A0A067D6R5"/>
<dbReference type="Gene3D" id="1.20.5.4130">
    <property type="match status" value="1"/>
</dbReference>
<dbReference type="Pfam" id="PF18052">
    <property type="entry name" value="Rx_N"/>
    <property type="match status" value="1"/>
</dbReference>
<dbReference type="EMBL" id="KK787891">
    <property type="protein sequence ID" value="KDO38528.1"/>
    <property type="molecule type" value="Genomic_DNA"/>
</dbReference>
<evidence type="ECO:0000256" key="3">
    <source>
        <dbReference type="ARBA" id="ARBA00022821"/>
    </source>
</evidence>
<evidence type="ECO:0000256" key="2">
    <source>
        <dbReference type="ARBA" id="ARBA00022741"/>
    </source>
</evidence>
<organism evidence="5 6">
    <name type="scientific">Citrus sinensis</name>
    <name type="common">Sweet orange</name>
    <name type="synonym">Citrus aurantium var. sinensis</name>
    <dbReference type="NCBI Taxonomy" id="2711"/>
    <lineage>
        <taxon>Eukaryota</taxon>
        <taxon>Viridiplantae</taxon>
        <taxon>Streptophyta</taxon>
        <taxon>Embryophyta</taxon>
        <taxon>Tracheophyta</taxon>
        <taxon>Spermatophyta</taxon>
        <taxon>Magnoliopsida</taxon>
        <taxon>eudicotyledons</taxon>
        <taxon>Gunneridae</taxon>
        <taxon>Pentapetalae</taxon>
        <taxon>rosids</taxon>
        <taxon>malvids</taxon>
        <taxon>Sapindales</taxon>
        <taxon>Rutaceae</taxon>
        <taxon>Aurantioideae</taxon>
        <taxon>Citrus</taxon>
    </lineage>
</organism>
<dbReference type="InterPro" id="IPR041118">
    <property type="entry name" value="Rx_N"/>
</dbReference>
<proteinExistence type="predicted"/>
<keyword evidence="3" id="KW-0611">Plant defense</keyword>
<dbReference type="GO" id="GO:0000166">
    <property type="term" value="F:nucleotide binding"/>
    <property type="evidence" value="ECO:0007669"/>
    <property type="project" value="UniProtKB-KW"/>
</dbReference>
<sequence length="109" mass="12359">MADAAVSRLLELLVSISTEENREEGRLIVGDGKEVKRLVSNFQASQAFLADAEQRQVKEEAVRLWLDQLKDACYDMEDVLDEWITTRLKLQIEGVLDDHESAPTLVSQK</sequence>
<keyword evidence="1" id="KW-0677">Repeat</keyword>
<evidence type="ECO:0000259" key="4">
    <source>
        <dbReference type="Pfam" id="PF18052"/>
    </source>
</evidence>